<feature type="compositionally biased region" description="Basic and acidic residues" evidence="1">
    <location>
        <begin position="338"/>
        <end position="357"/>
    </location>
</feature>
<dbReference type="Proteomes" id="UP001595075">
    <property type="component" value="Unassembled WGS sequence"/>
</dbReference>
<feature type="region of interest" description="Disordered" evidence="1">
    <location>
        <begin position="232"/>
        <end position="251"/>
    </location>
</feature>
<feature type="compositionally biased region" description="Basic residues" evidence="1">
    <location>
        <begin position="365"/>
        <end position="379"/>
    </location>
</feature>
<organism evidence="2 3">
    <name type="scientific">Oculimacula yallundae</name>
    <dbReference type="NCBI Taxonomy" id="86028"/>
    <lineage>
        <taxon>Eukaryota</taxon>
        <taxon>Fungi</taxon>
        <taxon>Dikarya</taxon>
        <taxon>Ascomycota</taxon>
        <taxon>Pezizomycotina</taxon>
        <taxon>Leotiomycetes</taxon>
        <taxon>Helotiales</taxon>
        <taxon>Ploettnerulaceae</taxon>
        <taxon>Oculimacula</taxon>
    </lineage>
</organism>
<reference evidence="2 3" key="1">
    <citation type="journal article" date="2024" name="Commun. Biol.">
        <title>Comparative genomic analysis of thermophilic fungi reveals convergent evolutionary adaptations and gene losses.</title>
        <authorList>
            <person name="Steindorff A.S."/>
            <person name="Aguilar-Pontes M.V."/>
            <person name="Robinson A.J."/>
            <person name="Andreopoulos B."/>
            <person name="LaButti K."/>
            <person name="Kuo A."/>
            <person name="Mondo S."/>
            <person name="Riley R."/>
            <person name="Otillar R."/>
            <person name="Haridas S."/>
            <person name="Lipzen A."/>
            <person name="Grimwood J."/>
            <person name="Schmutz J."/>
            <person name="Clum A."/>
            <person name="Reid I.D."/>
            <person name="Moisan M.C."/>
            <person name="Butler G."/>
            <person name="Nguyen T.T.M."/>
            <person name="Dewar K."/>
            <person name="Conant G."/>
            <person name="Drula E."/>
            <person name="Henrissat B."/>
            <person name="Hansel C."/>
            <person name="Singer S."/>
            <person name="Hutchinson M.I."/>
            <person name="de Vries R.P."/>
            <person name="Natvig D.O."/>
            <person name="Powell A.J."/>
            <person name="Tsang A."/>
            <person name="Grigoriev I.V."/>
        </authorList>
    </citation>
    <scope>NUCLEOTIDE SEQUENCE [LARGE SCALE GENOMIC DNA]</scope>
    <source>
        <strain evidence="2 3">CBS 494.80</strain>
    </source>
</reference>
<feature type="compositionally biased region" description="Basic and acidic residues" evidence="1">
    <location>
        <begin position="473"/>
        <end position="490"/>
    </location>
</feature>
<keyword evidence="3" id="KW-1185">Reference proteome</keyword>
<feature type="compositionally biased region" description="Basic and acidic residues" evidence="1">
    <location>
        <begin position="29"/>
        <end position="43"/>
    </location>
</feature>
<feature type="compositionally biased region" description="Low complexity" evidence="1">
    <location>
        <begin position="49"/>
        <end position="61"/>
    </location>
</feature>
<evidence type="ECO:0000313" key="2">
    <source>
        <dbReference type="EMBL" id="KAL2075726.1"/>
    </source>
</evidence>
<feature type="region of interest" description="Disordered" evidence="1">
    <location>
        <begin position="463"/>
        <end position="506"/>
    </location>
</feature>
<proteinExistence type="predicted"/>
<evidence type="ECO:0000313" key="3">
    <source>
        <dbReference type="Proteomes" id="UP001595075"/>
    </source>
</evidence>
<sequence>MLLSSRKYGAPSRVQKKRAPAPSSRLRTVTKEHTSKLFHDANKSHLLISSPTSRPSSTPSTARKERCFIIMDNPNGKKKVVARMAGNGNALGIVQKYEPAGMGKKGKKGGKSVVGREKGKEKEKIMEKEGEKETEVKGKVKEKEEKKEKEKKISGRASKILDETSFFMSKLESAMKGANADPLLAIENAISAHNLDPNVFLEMLGQPEAEGIRTMIEDAIRLQYKEREGGDTKVVGKEESGKKASTTEEAKSQISVLESAMKLAEGNPEPALRDALKAINMDRATYDKLIETPEAKSLKLMIDDAALRNMEREGVKKAGAMVSSTRESTKDYSLPEPSKGEDEKVVGKEGSGEEATIRKQPTTNPKRRPKRGSKTKSQRHISEVTFKNVPMGAKPGFVVLRCDESCPKHEKVDESDLGQAHMWCMTHSIFHCIRNERCREFVLCGVAWKSFTTMQIDRHEDTIKTQEGVAAGDEDKGQGDGDDCEMKRADSGFGEGPHPRLRAASG</sequence>
<feature type="region of interest" description="Disordered" evidence="1">
    <location>
        <begin position="1"/>
        <end position="63"/>
    </location>
</feature>
<protein>
    <submittedName>
        <fullName evidence="2">Uncharacterized protein</fullName>
    </submittedName>
</protein>
<accession>A0ABR4D1T4</accession>
<feature type="region of interest" description="Disordered" evidence="1">
    <location>
        <begin position="102"/>
        <end position="130"/>
    </location>
</feature>
<gene>
    <name evidence="2" type="ORF">VTL71DRAFT_669</name>
</gene>
<feature type="region of interest" description="Disordered" evidence="1">
    <location>
        <begin position="315"/>
        <end position="382"/>
    </location>
</feature>
<name>A0ABR4D1T4_9HELO</name>
<dbReference type="EMBL" id="JAZHXI010000001">
    <property type="protein sequence ID" value="KAL2075726.1"/>
    <property type="molecule type" value="Genomic_DNA"/>
</dbReference>
<feature type="compositionally biased region" description="Basic and acidic residues" evidence="1">
    <location>
        <begin position="114"/>
        <end position="130"/>
    </location>
</feature>
<comment type="caution">
    <text evidence="2">The sequence shown here is derived from an EMBL/GenBank/DDBJ whole genome shotgun (WGS) entry which is preliminary data.</text>
</comment>
<evidence type="ECO:0000256" key="1">
    <source>
        <dbReference type="SAM" id="MobiDB-lite"/>
    </source>
</evidence>